<dbReference type="EMBL" id="JAADJG010000178">
    <property type="protein sequence ID" value="KAF4452666.1"/>
    <property type="molecule type" value="Genomic_DNA"/>
</dbReference>
<feature type="region of interest" description="Disordered" evidence="2">
    <location>
        <begin position="623"/>
        <end position="662"/>
    </location>
</feature>
<evidence type="ECO:0000256" key="2">
    <source>
        <dbReference type="SAM" id="MobiDB-lite"/>
    </source>
</evidence>
<feature type="coiled-coil region" evidence="1">
    <location>
        <begin position="1366"/>
        <end position="1411"/>
    </location>
</feature>
<feature type="region of interest" description="Disordered" evidence="2">
    <location>
        <begin position="357"/>
        <end position="376"/>
    </location>
</feature>
<feature type="compositionally biased region" description="Polar residues" evidence="2">
    <location>
        <begin position="268"/>
        <end position="282"/>
    </location>
</feature>
<feature type="coiled-coil region" evidence="1">
    <location>
        <begin position="1437"/>
        <end position="1566"/>
    </location>
</feature>
<feature type="compositionally biased region" description="Polar residues" evidence="2">
    <location>
        <begin position="241"/>
        <end position="254"/>
    </location>
</feature>
<keyword evidence="4" id="KW-1185">Reference proteome</keyword>
<feature type="compositionally biased region" description="Polar residues" evidence="2">
    <location>
        <begin position="524"/>
        <end position="545"/>
    </location>
</feature>
<feature type="compositionally biased region" description="Polar residues" evidence="2">
    <location>
        <begin position="156"/>
        <end position="181"/>
    </location>
</feature>
<dbReference type="Proteomes" id="UP000605986">
    <property type="component" value="Unassembled WGS sequence"/>
</dbReference>
<dbReference type="OrthoDB" id="3647690at2759"/>
<evidence type="ECO:0000313" key="3">
    <source>
        <dbReference type="EMBL" id="KAF4452666.1"/>
    </source>
</evidence>
<feature type="compositionally biased region" description="Basic and acidic residues" evidence="2">
    <location>
        <begin position="109"/>
        <end position="131"/>
    </location>
</feature>
<sequence length="1634" mass="180933">MVTRKEKAQPTTRIPRTSLNRKPKRKRQEPDSEPELVEQSPAPKRRKSGAPKVWWAVRRVIGEQEHRLDPKDRKIKHQCLVQWEPSSKGETYEDEWIDYKDINAAALEDWEKEKETKEREEREKAEREVRRREKRNRRGLRDITPRKVKIELPEASNRQQLQRLNTPTQSRSRSDSLNQDVQPRRSPRVEPEGAFSEEPVPSIVSASSWDAESLSSSGSPVAPAQQVVVVLGKPDNFDPSEYQSVNTQNSSQRITDLEDDDQRVAFASQLSQDTIPDSQDQSGHWELEALESQSASRPERITSSPEVPRSKPSAATGYFGIDRRVEEIASREEAQSSEYATSHLEVEALRSSDASADFDLGFSDFDHSDDQNLDTDDIEVDSAANCQTFEDSNLDSNKYNHTVTGSIRDIDSPEHQSFETANSQATQSPLDSPNSPITQDQRNQDSISVVQRSGEGQQVVEDHAPEPRSEENALGEEDLGADWSASSHQSRSDQNQRADQPRQSEKSDPLSQSSDIQHCVNAPEANSSLKSPSATKELSQSQEPPSSHKEVGAVVPDSQDCSSTSTKLTTSGVGTLAASSRAQVTPVLSQVEIVPDSAATGSNIPSRQLDQPHLVSTQIRPVFASSLSSEQDARGVVGETTTPTETSPVPNNTQNPVVFYSQPQGLHDSLDISSSVSSGAEALREVVKTVSDIGSHARATGEPWVSQEDSEESQATQLVSQPCESQPERNIFSQGTASSNKSQSALHLDNIDSGPEPLLPNQSQIDSASEPPFELPRLSSAIPEMDRSVSQPQSSAVDELKSFIDFGKDSLLNQFGESIGENPDGTSDEAPIDQEPVAGASTADLDVVASSPESAIRSQPVYSVDPWKPEALGNTPEAPVPSISPASIMANPHISAVDSMREVIDMTFGDSEDSITRSLLSQDVEDTMPPGTISPAAISRSIDPVVSTHTLNFPSQDIVPAEVESSGHSIVMGQVPVDQDSDASSQSSQQDDICLQCIVTLPMQASRRPYYGEIIKDHKAEIQAFSRFFTGETPESPTEALVQKINSLFDRLFNICDYPQDVIGSDLETQPSSELAKYCCDANTKFSFLFELMSALDAKERGILIVVRSRELMRLIFALAQAAKIECSAESISKRTNFPSITRITLALATEEFDPFNFDIIVGYDFHYLGSSIAKQLRDNSVRKSPLVLLLVTTHSIEHVRIHSLMERLHSLVDASELEIKNAVLAYTVSAGRYLEDPERGYGEPHEVAEMFANYLNDITDTLNWEPQGIPDDVLDIFENPMSQTQLLFAMDSLHGNGLKRKHNDDEDVDAKRMRKNLALRDLPINSNNPPMPRDVRQMLDKFLSRGGVREREAMVTVPLATLQSIAEYIDEYKRQTSQAGEVEAELKSHIDRLDKELKDHLRTLNKIELSNRAALQDRTMFEKEKLRIEATAQLATEVAQKEKEKQQQRINDLESTIARLNENPESAKREEALSEAKKQLQVSEGKLKNALSDVDFMKSRYQDVDSQALRLTNENKLLKAQNEELRQKASENLLAVHSRNTNGQVQELQQQITALRAQVEQRDAELLVAQQKLSSFANGRNTRGGSMPRSPRVPIMSPRPGRTAFSASRGTSPTGPGQQFMGQQAGNARWKAL</sequence>
<feature type="compositionally biased region" description="Polar residues" evidence="2">
    <location>
        <begin position="713"/>
        <end position="724"/>
    </location>
</feature>
<feature type="region of interest" description="Disordered" evidence="2">
    <location>
        <begin position="1578"/>
        <end position="1634"/>
    </location>
</feature>
<feature type="compositionally biased region" description="Polar residues" evidence="2">
    <location>
        <begin position="389"/>
        <end position="405"/>
    </location>
</feature>
<accession>A0A8H4KMQ3</accession>
<feature type="compositionally biased region" description="Polar residues" evidence="2">
    <location>
        <begin position="559"/>
        <end position="585"/>
    </location>
</feature>
<feature type="compositionally biased region" description="Low complexity" evidence="2">
    <location>
        <begin position="205"/>
        <end position="230"/>
    </location>
</feature>
<feature type="compositionally biased region" description="Polar residues" evidence="2">
    <location>
        <begin position="9"/>
        <end position="18"/>
    </location>
</feature>
<evidence type="ECO:0008006" key="5">
    <source>
        <dbReference type="Google" id="ProtNLM"/>
    </source>
</evidence>
<feature type="region of interest" description="Disordered" evidence="2">
    <location>
        <begin position="814"/>
        <end position="834"/>
    </location>
</feature>
<feature type="region of interest" description="Disordered" evidence="2">
    <location>
        <begin position="692"/>
        <end position="775"/>
    </location>
</feature>
<feature type="compositionally biased region" description="Polar residues" evidence="2">
    <location>
        <begin position="418"/>
        <end position="456"/>
    </location>
</feature>
<reference evidence="3" key="1">
    <citation type="submission" date="2020-01" db="EMBL/GenBank/DDBJ databases">
        <title>Identification and distribution of gene clusters putatively required for synthesis of sphingolipid metabolism inhibitors in phylogenetically diverse species of the filamentous fungus Fusarium.</title>
        <authorList>
            <person name="Kim H.-S."/>
            <person name="Busman M."/>
            <person name="Brown D.W."/>
            <person name="Divon H."/>
            <person name="Uhlig S."/>
            <person name="Proctor R.H."/>
        </authorList>
    </citation>
    <scope>NUCLEOTIDE SEQUENCE</scope>
    <source>
        <strain evidence="3">NRRL 53441</strain>
    </source>
</reference>
<feature type="compositionally biased region" description="Low complexity" evidence="2">
    <location>
        <begin position="635"/>
        <end position="653"/>
    </location>
</feature>
<feature type="compositionally biased region" description="Basic and acidic residues" evidence="2">
    <location>
        <begin position="139"/>
        <end position="152"/>
    </location>
</feature>
<feature type="compositionally biased region" description="Basic and acidic residues" evidence="2">
    <location>
        <begin position="408"/>
        <end position="417"/>
    </location>
</feature>
<feature type="compositionally biased region" description="Polar residues" evidence="2">
    <location>
        <begin position="291"/>
        <end position="305"/>
    </location>
</feature>
<feature type="compositionally biased region" description="Polar residues" evidence="2">
    <location>
        <begin position="731"/>
        <end position="745"/>
    </location>
</feature>
<dbReference type="InterPro" id="IPR038609">
    <property type="entry name" value="HDA1_su2/3_sf"/>
</dbReference>
<feature type="compositionally biased region" description="Basic and acidic residues" evidence="2">
    <location>
        <begin position="490"/>
        <end position="508"/>
    </location>
</feature>
<feature type="compositionally biased region" description="Polar residues" evidence="2">
    <location>
        <begin position="1606"/>
        <end position="1627"/>
    </location>
</feature>
<protein>
    <recommendedName>
        <fullName evidence="5">Chromo domain-containing protein</fullName>
    </recommendedName>
</protein>
<evidence type="ECO:0000313" key="4">
    <source>
        <dbReference type="Proteomes" id="UP000605986"/>
    </source>
</evidence>
<evidence type="ECO:0000256" key="1">
    <source>
        <dbReference type="SAM" id="Coils"/>
    </source>
</evidence>
<gene>
    <name evidence="3" type="ORF">F53441_4534</name>
</gene>
<proteinExistence type="predicted"/>
<feature type="region of interest" description="Disordered" evidence="2">
    <location>
        <begin position="1"/>
        <end position="51"/>
    </location>
</feature>
<comment type="caution">
    <text evidence="3">The sequence shown here is derived from an EMBL/GenBank/DDBJ whole genome shotgun (WGS) entry which is preliminary data.</text>
</comment>
<name>A0A8H4KMQ3_9HYPO</name>
<feature type="region of interest" description="Disordered" evidence="2">
    <location>
        <begin position="109"/>
        <end position="320"/>
    </location>
</feature>
<organism evidence="3 4">
    <name type="scientific">Fusarium austroafricanum</name>
    <dbReference type="NCBI Taxonomy" id="2364996"/>
    <lineage>
        <taxon>Eukaryota</taxon>
        <taxon>Fungi</taxon>
        <taxon>Dikarya</taxon>
        <taxon>Ascomycota</taxon>
        <taxon>Pezizomycotina</taxon>
        <taxon>Sordariomycetes</taxon>
        <taxon>Hypocreomycetidae</taxon>
        <taxon>Hypocreales</taxon>
        <taxon>Nectriaceae</taxon>
        <taxon>Fusarium</taxon>
        <taxon>Fusarium concolor species complex</taxon>
    </lineage>
</organism>
<feature type="region of interest" description="Disordered" evidence="2">
    <location>
        <begin position="389"/>
        <end position="585"/>
    </location>
</feature>
<keyword evidence="1" id="KW-0175">Coiled coil</keyword>
<feature type="compositionally biased region" description="Basic and acidic residues" evidence="2">
    <location>
        <begin position="460"/>
        <end position="471"/>
    </location>
</feature>
<dbReference type="Gene3D" id="3.40.50.12360">
    <property type="match status" value="1"/>
</dbReference>